<dbReference type="Gene3D" id="3.40.50.1820">
    <property type="entry name" value="alpha/beta hydrolase"/>
    <property type="match status" value="1"/>
</dbReference>
<dbReference type="Proteomes" id="UP000185674">
    <property type="component" value="Chromosome"/>
</dbReference>
<dbReference type="KEGG" id="asol:BEN76_04470"/>
<dbReference type="RefSeq" id="WP_076032383.1">
    <property type="nucleotide sequence ID" value="NZ_CP016896.1"/>
</dbReference>
<name>A0A1P8EGH4_9GAMM</name>
<keyword evidence="2" id="KW-0378">Hydrolase</keyword>
<sequence>MPFYTMPDQEQLFVRRFGSGEPVLVLSGLGMLSWQWLPFLLSYTKGFEFIIPEWRGFGRSQHCAIPQELDSISSHWRDVEHLIDELKLTQFTLIGYSMGATTAMHGMQYGHLGQKLKGYLHIDQTPNIRVDSTWQFGLFGERYTEFRRFLHLINALLQSHASVQYLEELPLTHQQELVETWLKFIEFQSSNSFIPKIFKLALQYPKLQKHVLPIQRLDYLRWYVQNYLNHTEDYRTALQALECPTTFFIGKQSTLYPEQGQTLIAHQLKNAQPIYFEKSGHTPLITEPKKFRTEIGHFLKKVH</sequence>
<dbReference type="GO" id="GO:0016787">
    <property type="term" value="F:hydrolase activity"/>
    <property type="evidence" value="ECO:0007669"/>
    <property type="project" value="UniProtKB-KW"/>
</dbReference>
<dbReference type="Pfam" id="PF00561">
    <property type="entry name" value="Abhydrolase_1"/>
    <property type="match status" value="1"/>
</dbReference>
<evidence type="ECO:0000313" key="2">
    <source>
        <dbReference type="EMBL" id="APV35309.1"/>
    </source>
</evidence>
<evidence type="ECO:0000259" key="1">
    <source>
        <dbReference type="Pfam" id="PF00561"/>
    </source>
</evidence>
<dbReference type="STRING" id="487316.BEN76_04470"/>
<dbReference type="AlphaFoldDB" id="A0A1P8EGH4"/>
<dbReference type="SUPFAM" id="SSF53474">
    <property type="entry name" value="alpha/beta-Hydrolases"/>
    <property type="match status" value="1"/>
</dbReference>
<dbReference type="eggNOG" id="COG0596">
    <property type="taxonomic scope" value="Bacteria"/>
</dbReference>
<gene>
    <name evidence="2" type="ORF">BEN76_04470</name>
</gene>
<dbReference type="InterPro" id="IPR000073">
    <property type="entry name" value="AB_hydrolase_1"/>
</dbReference>
<proteinExistence type="predicted"/>
<protein>
    <submittedName>
        <fullName evidence="2">Alpha/beta hydrolase</fullName>
    </submittedName>
</protein>
<dbReference type="EMBL" id="CP016896">
    <property type="protein sequence ID" value="APV35309.1"/>
    <property type="molecule type" value="Genomic_DNA"/>
</dbReference>
<feature type="domain" description="AB hydrolase-1" evidence="1">
    <location>
        <begin position="22"/>
        <end position="288"/>
    </location>
</feature>
<accession>A0A1P8EGH4</accession>
<dbReference type="PANTHER" id="PTHR43798">
    <property type="entry name" value="MONOACYLGLYCEROL LIPASE"/>
    <property type="match status" value="1"/>
</dbReference>
<organism evidence="2 3">
    <name type="scientific">Acinetobacter soli</name>
    <dbReference type="NCBI Taxonomy" id="487316"/>
    <lineage>
        <taxon>Bacteria</taxon>
        <taxon>Pseudomonadati</taxon>
        <taxon>Pseudomonadota</taxon>
        <taxon>Gammaproteobacteria</taxon>
        <taxon>Moraxellales</taxon>
        <taxon>Moraxellaceae</taxon>
        <taxon>Acinetobacter</taxon>
    </lineage>
</organism>
<dbReference type="InterPro" id="IPR050266">
    <property type="entry name" value="AB_hydrolase_sf"/>
</dbReference>
<dbReference type="InterPro" id="IPR029058">
    <property type="entry name" value="AB_hydrolase_fold"/>
</dbReference>
<evidence type="ECO:0000313" key="3">
    <source>
        <dbReference type="Proteomes" id="UP000185674"/>
    </source>
</evidence>
<reference evidence="2 3" key="1">
    <citation type="submission" date="2016-08" db="EMBL/GenBank/DDBJ databases">
        <title>Complete genome sequence of Acinetobacter baylyi strain GFJ2.</title>
        <authorList>
            <person name="Tabata M."/>
            <person name="Kuboki S."/>
            <person name="Gibu N."/>
            <person name="Kinouchi Y."/>
            <person name="Vangnai A."/>
            <person name="Kasai D."/>
            <person name="Fukuda M."/>
        </authorList>
    </citation>
    <scope>NUCLEOTIDE SEQUENCE [LARGE SCALE GENOMIC DNA]</scope>
    <source>
        <strain evidence="2 3">GFJ2</strain>
    </source>
</reference>